<evidence type="ECO:0000313" key="3">
    <source>
        <dbReference type="Proteomes" id="UP001305815"/>
    </source>
</evidence>
<feature type="transmembrane region" description="Helical" evidence="1">
    <location>
        <begin position="126"/>
        <end position="159"/>
    </location>
</feature>
<reference evidence="3" key="1">
    <citation type="journal article" date="2023" name="Int. J. Syst. Evol. Microbiol.">
        <title>Claveliimonas bilis gen. nov., sp. nov., deoxycholic acid-producing bacteria isolated from human faeces, and reclassification of Sellimonas monacensis Zenner et al. 2021 as Claveliimonas monacensis comb. nov.</title>
        <authorList>
            <person name="Hisatomi A."/>
            <person name="Kastawa N.W.E.P.G."/>
            <person name="Song I."/>
            <person name="Ohkuma M."/>
            <person name="Fukiya S."/>
            <person name="Sakamoto M."/>
        </authorList>
    </citation>
    <scope>NUCLEOTIDE SEQUENCE [LARGE SCALE GENOMIC DNA]</scope>
    <source>
        <strain evidence="3">12BBH14</strain>
    </source>
</reference>
<keyword evidence="1" id="KW-0812">Transmembrane</keyword>
<proteinExistence type="predicted"/>
<sequence>MKARSKENYRILNRDAIKYIAAFTMLLNHIALIWMRPESFVANIFENIGYFTAITMCYFLVEGFYCTRSRKRYAFRLFLFGVISQIPYDLAIIKRAPEGTARLNMMFTLLICFLILLALEVISNEILLVLTIGGLFGLSVFCDWSLLAPGFTLLFWWAYGLKRETKTAFAISAVLLGLFHLSGGILSALGSMAGGVLSGVVIVCLYNGKRAEKRKKFSKWFFYWFFYWFYPLHLLILGILRIAGEQGRI</sequence>
<protein>
    <submittedName>
        <fullName evidence="2">Fimbrial assembly protein fimC</fullName>
    </submittedName>
</protein>
<evidence type="ECO:0000313" key="2">
    <source>
        <dbReference type="EMBL" id="BDZ77511.1"/>
    </source>
</evidence>
<accession>A0ABM8I3K9</accession>
<name>A0ABM8I3K9_9FIRM</name>
<gene>
    <name evidence="2" type="ORF">Lac1_16940</name>
</gene>
<feature type="transmembrane region" description="Helical" evidence="1">
    <location>
        <begin position="220"/>
        <end position="243"/>
    </location>
</feature>
<dbReference type="EMBL" id="AP027742">
    <property type="protein sequence ID" value="BDZ77511.1"/>
    <property type="molecule type" value="Genomic_DNA"/>
</dbReference>
<organism evidence="2 3">
    <name type="scientific">Claveliimonas bilis</name>
    <dbReference type="NCBI Taxonomy" id="3028070"/>
    <lineage>
        <taxon>Bacteria</taxon>
        <taxon>Bacillati</taxon>
        <taxon>Bacillota</taxon>
        <taxon>Clostridia</taxon>
        <taxon>Lachnospirales</taxon>
        <taxon>Lachnospiraceae</taxon>
        <taxon>Claveliimonas</taxon>
    </lineage>
</organism>
<feature type="transmembrane region" description="Helical" evidence="1">
    <location>
        <begin position="179"/>
        <end position="208"/>
    </location>
</feature>
<dbReference type="InterPro" id="IPR008875">
    <property type="entry name" value="TraX"/>
</dbReference>
<evidence type="ECO:0000256" key="1">
    <source>
        <dbReference type="SAM" id="Phobius"/>
    </source>
</evidence>
<dbReference type="RefSeq" id="WP_316264565.1">
    <property type="nucleotide sequence ID" value="NZ_AP027742.1"/>
</dbReference>
<feature type="transmembrane region" description="Helical" evidence="1">
    <location>
        <begin position="16"/>
        <end position="34"/>
    </location>
</feature>
<keyword evidence="1" id="KW-1133">Transmembrane helix</keyword>
<feature type="transmembrane region" description="Helical" evidence="1">
    <location>
        <begin position="73"/>
        <end position="93"/>
    </location>
</feature>
<keyword evidence="1" id="KW-0472">Membrane</keyword>
<dbReference type="Proteomes" id="UP001305815">
    <property type="component" value="Chromosome"/>
</dbReference>
<feature type="transmembrane region" description="Helical" evidence="1">
    <location>
        <begin position="99"/>
        <end position="119"/>
    </location>
</feature>
<keyword evidence="3" id="KW-1185">Reference proteome</keyword>
<feature type="transmembrane region" description="Helical" evidence="1">
    <location>
        <begin position="40"/>
        <end position="61"/>
    </location>
</feature>
<dbReference type="Pfam" id="PF05857">
    <property type="entry name" value="TraX"/>
    <property type="match status" value="1"/>
</dbReference>